<dbReference type="InterPro" id="IPR051913">
    <property type="entry name" value="GH2_Domain-Containing"/>
</dbReference>
<evidence type="ECO:0000256" key="4">
    <source>
        <dbReference type="SAM" id="SignalP"/>
    </source>
</evidence>
<keyword evidence="4" id="KW-0732">Signal</keyword>
<evidence type="ECO:0000259" key="6">
    <source>
        <dbReference type="Pfam" id="PF02836"/>
    </source>
</evidence>
<dbReference type="Gene3D" id="3.20.20.80">
    <property type="entry name" value="Glycosidases"/>
    <property type="match status" value="1"/>
</dbReference>
<dbReference type="InterPro" id="IPR032311">
    <property type="entry name" value="DUF4982"/>
</dbReference>
<dbReference type="Pfam" id="PF16355">
    <property type="entry name" value="DUF4982"/>
    <property type="match status" value="1"/>
</dbReference>
<dbReference type="PROSITE" id="PS00608">
    <property type="entry name" value="GLYCOSYL_HYDROL_F2_2"/>
    <property type="match status" value="1"/>
</dbReference>
<organism evidence="10 11">
    <name type="scientific">Phocaeicola intestinalis</name>
    <dbReference type="NCBI Taxonomy" id="2762212"/>
    <lineage>
        <taxon>Bacteria</taxon>
        <taxon>Pseudomonadati</taxon>
        <taxon>Bacteroidota</taxon>
        <taxon>Bacteroidia</taxon>
        <taxon>Bacteroidales</taxon>
        <taxon>Bacteroidaceae</taxon>
        <taxon>Phocaeicola</taxon>
    </lineage>
</organism>
<dbReference type="RefSeq" id="WP_191762967.1">
    <property type="nucleotide sequence ID" value="NZ_JACSPP010000005.1"/>
</dbReference>
<dbReference type="Pfam" id="PF02836">
    <property type="entry name" value="Glyco_hydro_2_C"/>
    <property type="match status" value="1"/>
</dbReference>
<dbReference type="EMBL" id="JACSPP010000005">
    <property type="protein sequence ID" value="MBD8039435.1"/>
    <property type="molecule type" value="Genomic_DNA"/>
</dbReference>
<dbReference type="InterPro" id="IPR008979">
    <property type="entry name" value="Galactose-bd-like_sf"/>
</dbReference>
<dbReference type="PANTHER" id="PTHR42732">
    <property type="entry name" value="BETA-GALACTOSIDASE"/>
    <property type="match status" value="1"/>
</dbReference>
<dbReference type="Pfam" id="PF00703">
    <property type="entry name" value="Glyco_hydro_2"/>
    <property type="match status" value="1"/>
</dbReference>
<dbReference type="SUPFAM" id="SSF49785">
    <property type="entry name" value="Galactose-binding domain-like"/>
    <property type="match status" value="1"/>
</dbReference>
<evidence type="ECO:0000259" key="5">
    <source>
        <dbReference type="Pfam" id="PF00703"/>
    </source>
</evidence>
<feature type="domain" description="Glycoside hydrolase family 2 immunoglobulin-like beta-sandwich" evidence="5">
    <location>
        <begin position="194"/>
        <end position="296"/>
    </location>
</feature>
<evidence type="ECO:0000259" key="8">
    <source>
        <dbReference type="Pfam" id="PF16355"/>
    </source>
</evidence>
<comment type="similarity">
    <text evidence="1">Belongs to the glycosyl hydrolase 2 family.</text>
</comment>
<evidence type="ECO:0000256" key="3">
    <source>
        <dbReference type="ARBA" id="ARBA00023295"/>
    </source>
</evidence>
<evidence type="ECO:0000313" key="10">
    <source>
        <dbReference type="EMBL" id="MBD8039435.1"/>
    </source>
</evidence>
<feature type="signal peptide" evidence="4">
    <location>
        <begin position="1"/>
        <end position="21"/>
    </location>
</feature>
<dbReference type="InterPro" id="IPR040605">
    <property type="entry name" value="Glyco_hydro2_dom5"/>
</dbReference>
<dbReference type="PRINTS" id="PR00132">
    <property type="entry name" value="GLHYDRLASE2"/>
</dbReference>
<feature type="domain" description="Glycoside hydrolase family 2 catalytic" evidence="6">
    <location>
        <begin position="304"/>
        <end position="546"/>
    </location>
</feature>
<keyword evidence="3" id="KW-0326">Glycosidase</keyword>
<feature type="domain" description="Glycoside hydrolase family 2" evidence="9">
    <location>
        <begin position="729"/>
        <end position="830"/>
    </location>
</feature>
<dbReference type="SUPFAM" id="SSF49303">
    <property type="entry name" value="beta-Galactosidase/glucuronidase domain"/>
    <property type="match status" value="1"/>
</dbReference>
<name>A0ABR8Y5F6_9BACT</name>
<dbReference type="InterPro" id="IPR013783">
    <property type="entry name" value="Ig-like_fold"/>
</dbReference>
<dbReference type="Proteomes" id="UP000620874">
    <property type="component" value="Unassembled WGS sequence"/>
</dbReference>
<keyword evidence="2" id="KW-0378">Hydrolase</keyword>
<dbReference type="Pfam" id="PF18565">
    <property type="entry name" value="Glyco_hydro2_C5"/>
    <property type="match status" value="1"/>
</dbReference>
<sequence>MVKKLASLLCGVCCLLLASCAASPEKVREKIDFNDGWRFLLGDEPQAEEVGFADTAWRALDLPHDWAIEGDFSQDNPSGTGGGALPGGIGWYRKTFVPDKADADKKFRIVFDGVYMNSEVFLNGVSLGHRPYGYITFSYDLTPHLKWGEKNVLAVRVDNSEQPNSRWYSGCGIYRNVWLVKTGAVHVAEWGTYATVSEVSDAQADLDIQTRVANESAMPAQVKVHSSLLDAEGLIVASGETDCFVEAGKETEVSQQLKVGNPERWDIDTPYLYTLLTEVVQEGKQVDRYETPVGIRSFSFDAEKGFILNGRPMKINGVCMHHDLGCLGAAVNVRAMERQLEILKEMGCNGIRCSHNPPAPELLDLCDRMGFIVMDEAFDMWRKKKTSHDYARYFDEWYERDLRDFILRDRNHPSIFIWSIGNEVLEQWSDAKADTLSLEEANLILNFGHSADMLAKEGEMSVNSLLAKRLAEFVKALDQTRPITTGCNEPNPANHLFKSGAMDIIGYNYHNANIPDVPKNFPNKPFIITESNSALATRGYYRMPSDKVTVCPDRWDKPYYDPTFACSAYDNCHVPWGNTHEETIKLIRDNAFISGQYVWTGFDYIGEPTPYGWPARSSYFGIVDLAGFPKDAYYLYQAEWSDKPVLHLFPHWNWTPGQDIDMWCYYNNADEVELFVNGKSQGVKAKTPDCLHAAWRVKFEPGSVKVVARKEGKVVGEKEIRTAGTPVQIRLTPDRSNLYADGRDLSFVTVEILDKDGNLCPNADNLVRFQVEGNAFIAGVDNGSPISMERFKDNKRKAFYGKCLVVLQNTGDAGGARLKAVSDGLRDAEVSITAE</sequence>
<evidence type="ECO:0000256" key="1">
    <source>
        <dbReference type="ARBA" id="ARBA00007401"/>
    </source>
</evidence>
<dbReference type="Gene3D" id="2.60.40.10">
    <property type="entry name" value="Immunoglobulins"/>
    <property type="match status" value="3"/>
</dbReference>
<dbReference type="InterPro" id="IPR006102">
    <property type="entry name" value="Ig-like_GH2"/>
</dbReference>
<proteinExistence type="inferred from homology"/>
<reference evidence="10 11" key="1">
    <citation type="submission" date="2020-08" db="EMBL/GenBank/DDBJ databases">
        <title>A Genomic Blueprint of the Chicken Gut Microbiome.</title>
        <authorList>
            <person name="Gilroy R."/>
            <person name="Ravi A."/>
            <person name="Getino M."/>
            <person name="Pursley I."/>
            <person name="Horton D.L."/>
            <person name="Alikhan N.-F."/>
            <person name="Baker D."/>
            <person name="Gharbi K."/>
            <person name="Hall N."/>
            <person name="Watson M."/>
            <person name="Adriaenssens E.M."/>
            <person name="Foster-Nyarko E."/>
            <person name="Jarju S."/>
            <person name="Secka A."/>
            <person name="Antonio M."/>
            <person name="Oren A."/>
            <person name="Chaudhuri R."/>
            <person name="La Ragione R.M."/>
            <person name="Hildebrand F."/>
            <person name="Pallen M.J."/>
        </authorList>
    </citation>
    <scope>NUCLEOTIDE SEQUENCE [LARGE SCALE GENOMIC DNA]</scope>
    <source>
        <strain evidence="10 11">Sa1CVN1</strain>
    </source>
</reference>
<accession>A0ABR8Y5F6</accession>
<dbReference type="PROSITE" id="PS51257">
    <property type="entry name" value="PROKAR_LIPOPROTEIN"/>
    <property type="match status" value="1"/>
</dbReference>
<dbReference type="SUPFAM" id="SSF51445">
    <property type="entry name" value="(Trans)glycosidases"/>
    <property type="match status" value="1"/>
</dbReference>
<dbReference type="InterPro" id="IPR006101">
    <property type="entry name" value="Glyco_hydro_2"/>
</dbReference>
<keyword evidence="11" id="KW-1185">Reference proteome</keyword>
<feature type="chain" id="PRO_5046895357" evidence="4">
    <location>
        <begin position="22"/>
        <end position="835"/>
    </location>
</feature>
<protein>
    <submittedName>
        <fullName evidence="10">DUF4982 domain-containing protein</fullName>
    </submittedName>
</protein>
<dbReference type="InterPro" id="IPR006103">
    <property type="entry name" value="Glyco_hydro_2_cat"/>
</dbReference>
<feature type="domain" description="Glycosyl hydrolases family 2 sugar binding" evidence="7">
    <location>
        <begin position="88"/>
        <end position="182"/>
    </location>
</feature>
<gene>
    <name evidence="10" type="ORF">H9625_03035</name>
</gene>
<dbReference type="PANTHER" id="PTHR42732:SF1">
    <property type="entry name" value="BETA-MANNOSIDASE"/>
    <property type="match status" value="1"/>
</dbReference>
<feature type="domain" description="DUF4982" evidence="8">
    <location>
        <begin position="657"/>
        <end position="715"/>
    </location>
</feature>
<dbReference type="InterPro" id="IPR023232">
    <property type="entry name" value="Glyco_hydro_2_AS"/>
</dbReference>
<evidence type="ECO:0000259" key="7">
    <source>
        <dbReference type="Pfam" id="PF02837"/>
    </source>
</evidence>
<dbReference type="InterPro" id="IPR017853">
    <property type="entry name" value="GH"/>
</dbReference>
<comment type="caution">
    <text evidence="10">The sequence shown here is derived from an EMBL/GenBank/DDBJ whole genome shotgun (WGS) entry which is preliminary data.</text>
</comment>
<dbReference type="Gene3D" id="2.60.120.260">
    <property type="entry name" value="Galactose-binding domain-like"/>
    <property type="match status" value="1"/>
</dbReference>
<dbReference type="InterPro" id="IPR006104">
    <property type="entry name" value="Glyco_hydro_2_N"/>
</dbReference>
<evidence type="ECO:0000313" key="11">
    <source>
        <dbReference type="Proteomes" id="UP000620874"/>
    </source>
</evidence>
<dbReference type="Pfam" id="PF02837">
    <property type="entry name" value="Glyco_hydro_2_N"/>
    <property type="match status" value="1"/>
</dbReference>
<evidence type="ECO:0000256" key="2">
    <source>
        <dbReference type="ARBA" id="ARBA00022801"/>
    </source>
</evidence>
<evidence type="ECO:0000259" key="9">
    <source>
        <dbReference type="Pfam" id="PF18565"/>
    </source>
</evidence>
<dbReference type="InterPro" id="IPR036156">
    <property type="entry name" value="Beta-gal/glucu_dom_sf"/>
</dbReference>